<evidence type="ECO:0000259" key="3">
    <source>
        <dbReference type="PROSITE" id="PS51000"/>
    </source>
</evidence>
<accession>A0ABT3KL76</accession>
<keyword evidence="2" id="KW-0804">Transcription</keyword>
<sequence>MMSTENRPSIQRQQTILLLLALDGKVFSETLKPRFNVSDNIICNDMIYLEKAGLLKRIDGGAMAVEECSESQKEK</sequence>
<evidence type="ECO:0000256" key="2">
    <source>
        <dbReference type="ARBA" id="ARBA00023163"/>
    </source>
</evidence>
<evidence type="ECO:0000256" key="1">
    <source>
        <dbReference type="ARBA" id="ARBA00023015"/>
    </source>
</evidence>
<name>A0ABT3KL76_9GAMM</name>
<reference evidence="4" key="1">
    <citation type="submission" date="2022-11" db="EMBL/GenBank/DDBJ databases">
        <title>Marinomonas sp. nov., isolated from marine algae.</title>
        <authorList>
            <person name="Choi D.G."/>
            <person name="Kim J.M."/>
            <person name="Lee J.K."/>
            <person name="Baek J.H."/>
            <person name="Jeon C.O."/>
        </authorList>
    </citation>
    <scope>NUCLEOTIDE SEQUENCE</scope>
    <source>
        <strain evidence="4">KJ51-3</strain>
    </source>
</reference>
<dbReference type="PROSITE" id="PS51000">
    <property type="entry name" value="HTH_DEOR_2"/>
    <property type="match status" value="1"/>
</dbReference>
<organism evidence="4 5">
    <name type="scientific">Marinomonas rhodophyticola</name>
    <dbReference type="NCBI Taxonomy" id="2992803"/>
    <lineage>
        <taxon>Bacteria</taxon>
        <taxon>Pseudomonadati</taxon>
        <taxon>Pseudomonadota</taxon>
        <taxon>Gammaproteobacteria</taxon>
        <taxon>Oceanospirillales</taxon>
        <taxon>Oceanospirillaceae</taxon>
        <taxon>Marinomonas</taxon>
    </lineage>
</organism>
<dbReference type="Proteomes" id="UP001431181">
    <property type="component" value="Unassembled WGS sequence"/>
</dbReference>
<dbReference type="SMART" id="SM00420">
    <property type="entry name" value="HTH_DEOR"/>
    <property type="match status" value="1"/>
</dbReference>
<keyword evidence="5" id="KW-1185">Reference proteome</keyword>
<dbReference type="Pfam" id="PF08220">
    <property type="entry name" value="HTH_DeoR"/>
    <property type="match status" value="1"/>
</dbReference>
<dbReference type="InterPro" id="IPR001034">
    <property type="entry name" value="DeoR_HTH"/>
</dbReference>
<keyword evidence="1" id="KW-0805">Transcription regulation</keyword>
<feature type="domain" description="HTH deoR-type" evidence="3">
    <location>
        <begin position="9"/>
        <end position="64"/>
    </location>
</feature>
<dbReference type="SUPFAM" id="SSF46785">
    <property type="entry name" value="Winged helix' DNA-binding domain"/>
    <property type="match status" value="1"/>
</dbReference>
<comment type="caution">
    <text evidence="4">The sequence shown here is derived from an EMBL/GenBank/DDBJ whole genome shotgun (WGS) entry which is preliminary data.</text>
</comment>
<dbReference type="RefSeq" id="WP_265220632.1">
    <property type="nucleotide sequence ID" value="NZ_JAPEUL010000011.1"/>
</dbReference>
<proteinExistence type="predicted"/>
<gene>
    <name evidence="4" type="ORF">ONZ52_21210</name>
</gene>
<dbReference type="InterPro" id="IPR036390">
    <property type="entry name" value="WH_DNA-bd_sf"/>
</dbReference>
<protein>
    <submittedName>
        <fullName evidence="4">DeoR family transcriptional regulator</fullName>
    </submittedName>
</protein>
<dbReference type="EMBL" id="JAPEUL010000011">
    <property type="protein sequence ID" value="MCW4631299.1"/>
    <property type="molecule type" value="Genomic_DNA"/>
</dbReference>
<evidence type="ECO:0000313" key="5">
    <source>
        <dbReference type="Proteomes" id="UP001431181"/>
    </source>
</evidence>
<evidence type="ECO:0000313" key="4">
    <source>
        <dbReference type="EMBL" id="MCW4631299.1"/>
    </source>
</evidence>